<dbReference type="EMBL" id="DS470163">
    <property type="protein sequence ID" value="EDO30058.1"/>
    <property type="molecule type" value="Genomic_DNA"/>
</dbReference>
<dbReference type="InterPro" id="IPR015496">
    <property type="entry name" value="Ubiquilin"/>
</dbReference>
<dbReference type="Proteomes" id="UP000001593">
    <property type="component" value="Unassembled WGS sequence"/>
</dbReference>
<organism evidence="2 3">
    <name type="scientific">Nematostella vectensis</name>
    <name type="common">Starlet sea anemone</name>
    <dbReference type="NCBI Taxonomy" id="45351"/>
    <lineage>
        <taxon>Eukaryota</taxon>
        <taxon>Metazoa</taxon>
        <taxon>Cnidaria</taxon>
        <taxon>Anthozoa</taxon>
        <taxon>Hexacorallia</taxon>
        <taxon>Actiniaria</taxon>
        <taxon>Edwardsiidae</taxon>
        <taxon>Nematostella</taxon>
    </lineage>
</organism>
<gene>
    <name evidence="2" type="ORF">NEMVEDRAFT_v1g142266</name>
</gene>
<dbReference type="Pfam" id="PF00240">
    <property type="entry name" value="ubiquitin"/>
    <property type="match status" value="1"/>
</dbReference>
<dbReference type="InterPro" id="IPR000626">
    <property type="entry name" value="Ubiquitin-like_dom"/>
</dbReference>
<dbReference type="KEGG" id="nve:5500766"/>
<dbReference type="PhylomeDB" id="A7T1V0"/>
<dbReference type="PANTHER" id="PTHR10677:SF40">
    <property type="entry name" value="UBIQUITIN-LIKE DOMAIN-CONTAINING PROTEIN"/>
    <property type="match status" value="1"/>
</dbReference>
<evidence type="ECO:0000259" key="1">
    <source>
        <dbReference type="PROSITE" id="PS50053"/>
    </source>
</evidence>
<keyword evidence="3" id="KW-1185">Reference proteome</keyword>
<dbReference type="SUPFAM" id="SSF54236">
    <property type="entry name" value="Ubiquitin-like"/>
    <property type="match status" value="1"/>
</dbReference>
<dbReference type="Gene3D" id="3.10.20.90">
    <property type="entry name" value="Phosphatidylinositol 3-kinase Catalytic Subunit, Chain A, domain 1"/>
    <property type="match status" value="1"/>
</dbReference>
<feature type="domain" description="Ubiquitin-like" evidence="1">
    <location>
        <begin position="5"/>
        <end position="74"/>
    </location>
</feature>
<dbReference type="HOGENOM" id="CLU_197944_0_0_1"/>
<reference evidence="2 3" key="1">
    <citation type="journal article" date="2007" name="Science">
        <title>Sea anemone genome reveals ancestral eumetazoan gene repertoire and genomic organization.</title>
        <authorList>
            <person name="Putnam N.H."/>
            <person name="Srivastava M."/>
            <person name="Hellsten U."/>
            <person name="Dirks B."/>
            <person name="Chapman J."/>
            <person name="Salamov A."/>
            <person name="Terry A."/>
            <person name="Shapiro H."/>
            <person name="Lindquist E."/>
            <person name="Kapitonov V.V."/>
            <person name="Jurka J."/>
            <person name="Genikhovich G."/>
            <person name="Grigoriev I.V."/>
            <person name="Lucas S.M."/>
            <person name="Steele R.E."/>
            <person name="Finnerty J.R."/>
            <person name="Technau U."/>
            <person name="Martindale M.Q."/>
            <person name="Rokhsar D.S."/>
        </authorList>
    </citation>
    <scope>NUCLEOTIDE SEQUENCE [LARGE SCALE GENOMIC DNA]</scope>
    <source>
        <strain evidence="3">CH2 X CH6</strain>
    </source>
</reference>
<dbReference type="InParanoid" id="A7T1V0"/>
<evidence type="ECO:0000313" key="3">
    <source>
        <dbReference type="Proteomes" id="UP000001593"/>
    </source>
</evidence>
<dbReference type="eggNOG" id="KOG0006">
    <property type="taxonomic scope" value="Eukaryota"/>
</dbReference>
<dbReference type="STRING" id="45351.A7T1V0"/>
<sequence length="74" mass="8587">MAQRFNIYVRFNSNSNIPVLIDMTWSIRQLKEELGRQQSVDPRGIRIIFAGRELKDSTTLQDCEIPNQSIIHAI</sequence>
<dbReference type="SMART" id="SM00213">
    <property type="entry name" value="UBQ"/>
    <property type="match status" value="1"/>
</dbReference>
<dbReference type="AlphaFoldDB" id="A7T1V0"/>
<evidence type="ECO:0000313" key="2">
    <source>
        <dbReference type="EMBL" id="EDO30058.1"/>
    </source>
</evidence>
<dbReference type="PANTHER" id="PTHR10677">
    <property type="entry name" value="UBIQUILIN"/>
    <property type="match status" value="1"/>
</dbReference>
<name>A7T1V0_NEMVE</name>
<feature type="non-terminal residue" evidence="2">
    <location>
        <position position="1"/>
    </location>
</feature>
<proteinExistence type="predicted"/>
<accession>A7T1V0</accession>
<protein>
    <recommendedName>
        <fullName evidence="1">Ubiquitin-like domain-containing protein</fullName>
    </recommendedName>
</protein>
<dbReference type="PROSITE" id="PS50053">
    <property type="entry name" value="UBIQUITIN_2"/>
    <property type="match status" value="1"/>
</dbReference>
<dbReference type="InterPro" id="IPR029071">
    <property type="entry name" value="Ubiquitin-like_domsf"/>
</dbReference>